<organism evidence="2 3">
    <name type="scientific">Caenorhabditis briggsae</name>
    <dbReference type="NCBI Taxonomy" id="6238"/>
    <lineage>
        <taxon>Eukaryota</taxon>
        <taxon>Metazoa</taxon>
        <taxon>Ecdysozoa</taxon>
        <taxon>Nematoda</taxon>
        <taxon>Chromadorea</taxon>
        <taxon>Rhabditida</taxon>
        <taxon>Rhabditina</taxon>
        <taxon>Rhabditomorpha</taxon>
        <taxon>Rhabditoidea</taxon>
        <taxon>Rhabditidae</taxon>
        <taxon>Peloderinae</taxon>
        <taxon>Caenorhabditis</taxon>
    </lineage>
</organism>
<dbReference type="EMBL" id="CP090894">
    <property type="protein sequence ID" value="ULT94483.1"/>
    <property type="molecule type" value="Genomic_DNA"/>
</dbReference>
<reference evidence="2 3" key="1">
    <citation type="submission" date="2022-05" db="EMBL/GenBank/DDBJ databases">
        <title>Chromosome-level reference genomes for two strains of Caenorhabditis briggsae: an improved platform for comparative genomics.</title>
        <authorList>
            <person name="Stevens L."/>
            <person name="Andersen E.C."/>
        </authorList>
    </citation>
    <scope>NUCLEOTIDE SEQUENCE [LARGE SCALE GENOMIC DNA]</scope>
    <source>
        <strain evidence="2">QX1410_ONT</strain>
        <tissue evidence="2">Whole-organism</tissue>
    </source>
</reference>
<proteinExistence type="predicted"/>
<accession>A0AAE9D4K4</accession>
<dbReference type="AlphaFoldDB" id="A0AAE9D4K4"/>
<feature type="region of interest" description="Disordered" evidence="1">
    <location>
        <begin position="106"/>
        <end position="127"/>
    </location>
</feature>
<dbReference type="Proteomes" id="UP000827892">
    <property type="component" value="Chromosome IV"/>
</dbReference>
<evidence type="ECO:0000313" key="2">
    <source>
        <dbReference type="EMBL" id="ULT94483.1"/>
    </source>
</evidence>
<name>A0AAE9D4K4_CAEBR</name>
<evidence type="ECO:0000256" key="1">
    <source>
        <dbReference type="SAM" id="MobiDB-lite"/>
    </source>
</evidence>
<gene>
    <name evidence="2" type="ORF">L3Y34_003749</name>
</gene>
<protein>
    <submittedName>
        <fullName evidence="2">Uncharacterized protein</fullName>
    </submittedName>
</protein>
<evidence type="ECO:0000313" key="3">
    <source>
        <dbReference type="Proteomes" id="UP000827892"/>
    </source>
</evidence>
<sequence>MSPEDWEELISTRNESQAKNDQYFDSEKIEFQVKSDVSVTADEQIGWKNLMKLFQETSKICRIGCPFDKHSLERHTIQSHFGIYHPEKCYKCLGKVRDDACVCNGPNTNQTGQMRQNRPNANQQFDQ</sequence>